<evidence type="ECO:0000256" key="1">
    <source>
        <dbReference type="ARBA" id="ARBA00007378"/>
    </source>
</evidence>
<comment type="caution">
    <text evidence="2">The sequence shown here is derived from an EMBL/GenBank/DDBJ whole genome shotgun (WGS) entry which is preliminary data.</text>
</comment>
<dbReference type="InterPro" id="IPR019953">
    <property type="entry name" value="OHR"/>
</dbReference>
<evidence type="ECO:0000313" key="3">
    <source>
        <dbReference type="Proteomes" id="UP001596549"/>
    </source>
</evidence>
<dbReference type="NCBIfam" id="TIGR03561">
    <property type="entry name" value="organ_hyd_perox"/>
    <property type="match status" value="1"/>
</dbReference>
<dbReference type="SUPFAM" id="SSF82784">
    <property type="entry name" value="OsmC-like"/>
    <property type="match status" value="1"/>
</dbReference>
<gene>
    <name evidence="2" type="ORF">ACFQPF_04785</name>
</gene>
<evidence type="ECO:0000313" key="2">
    <source>
        <dbReference type="EMBL" id="MFC7370984.1"/>
    </source>
</evidence>
<dbReference type="InterPro" id="IPR036102">
    <property type="entry name" value="OsmC/Ohrsf"/>
</dbReference>
<dbReference type="Pfam" id="PF02566">
    <property type="entry name" value="OsmC"/>
    <property type="match status" value="1"/>
</dbReference>
<reference evidence="3" key="1">
    <citation type="journal article" date="2019" name="Int. J. Syst. Evol. Microbiol.">
        <title>The Global Catalogue of Microorganisms (GCM) 10K type strain sequencing project: providing services to taxonomists for standard genome sequencing and annotation.</title>
        <authorList>
            <consortium name="The Broad Institute Genomics Platform"/>
            <consortium name="The Broad Institute Genome Sequencing Center for Infectious Disease"/>
            <person name="Wu L."/>
            <person name="Ma J."/>
        </authorList>
    </citation>
    <scope>NUCLEOTIDE SEQUENCE [LARGE SCALE GENOMIC DNA]</scope>
    <source>
        <strain evidence="3">NBRC 106396</strain>
    </source>
</reference>
<comment type="similarity">
    <text evidence="1">Belongs to the OsmC/Ohr family.</text>
</comment>
<dbReference type="RefSeq" id="WP_379747096.1">
    <property type="nucleotide sequence ID" value="NZ_JBHTCP010000009.1"/>
</dbReference>
<dbReference type="PANTHER" id="PTHR33797">
    <property type="entry name" value="ORGANIC HYDROPEROXIDE RESISTANCE PROTEIN-LIKE"/>
    <property type="match status" value="1"/>
</dbReference>
<name>A0ABW2NKI8_9BACL</name>
<dbReference type="Gene3D" id="3.30.300.20">
    <property type="match status" value="1"/>
</dbReference>
<organism evidence="2 3">
    <name type="scientific">Fictibacillus iocasae</name>
    <dbReference type="NCBI Taxonomy" id="2715437"/>
    <lineage>
        <taxon>Bacteria</taxon>
        <taxon>Bacillati</taxon>
        <taxon>Bacillota</taxon>
        <taxon>Bacilli</taxon>
        <taxon>Bacillales</taxon>
        <taxon>Fictibacillaceae</taxon>
        <taxon>Fictibacillus</taxon>
    </lineage>
</organism>
<dbReference type="Proteomes" id="UP001596549">
    <property type="component" value="Unassembled WGS sequence"/>
</dbReference>
<proteinExistence type="inferred from homology"/>
<protein>
    <submittedName>
        <fullName evidence="2">Organic hydroperoxide resistance protein</fullName>
    </submittedName>
</protein>
<dbReference type="InterPro" id="IPR015946">
    <property type="entry name" value="KH_dom-like_a/b"/>
</dbReference>
<dbReference type="Gene3D" id="2.20.25.10">
    <property type="match status" value="1"/>
</dbReference>
<keyword evidence="3" id="KW-1185">Reference proteome</keyword>
<dbReference type="InterPro" id="IPR003718">
    <property type="entry name" value="OsmC/Ohr_fam"/>
</dbReference>
<accession>A0ABW2NKI8</accession>
<dbReference type="PANTHER" id="PTHR33797:SF2">
    <property type="entry name" value="ORGANIC HYDROPEROXIDE RESISTANCE PROTEIN-LIKE"/>
    <property type="match status" value="1"/>
</dbReference>
<sequence>MAEKLFTATVTAQGGREGHIHSEDGVLKHSIAMPGTPRMKEIPDAVTPEHLFAAGYAACFDGALNLMAKKAKVKSFQSETTAVVSFLKDQSDDGFKLAVDLEIKGKGVEQAELEELVEKAHHFCPYSKATRGNIDVTLNVTAE</sequence>
<dbReference type="EMBL" id="JBHTCP010000009">
    <property type="protein sequence ID" value="MFC7370984.1"/>
    <property type="molecule type" value="Genomic_DNA"/>
</dbReference>